<protein>
    <submittedName>
        <fullName evidence="14">Multidrug ABC transporter</fullName>
    </submittedName>
</protein>
<evidence type="ECO:0000256" key="7">
    <source>
        <dbReference type="ARBA" id="ARBA00022692"/>
    </source>
</evidence>
<evidence type="ECO:0000259" key="13">
    <source>
        <dbReference type="Pfam" id="PF00892"/>
    </source>
</evidence>
<dbReference type="GO" id="GO:0005886">
    <property type="term" value="C:plasma membrane"/>
    <property type="evidence" value="ECO:0007669"/>
    <property type="project" value="UniProtKB-SubCell"/>
</dbReference>
<evidence type="ECO:0000256" key="3">
    <source>
        <dbReference type="ARBA" id="ARBA00022475"/>
    </source>
</evidence>
<evidence type="ECO:0000256" key="10">
    <source>
        <dbReference type="ARBA" id="ARBA00023098"/>
    </source>
</evidence>
<keyword evidence="10" id="KW-0443">Lipid metabolism</keyword>
<comment type="similarity">
    <text evidence="2">Belongs to the EamA transporter family.</text>
</comment>
<evidence type="ECO:0000256" key="9">
    <source>
        <dbReference type="ARBA" id="ARBA00022989"/>
    </source>
</evidence>
<comment type="subcellular location">
    <subcellularLocation>
        <location evidence="1">Cell membrane</location>
        <topology evidence="1">Multi-pass membrane protein</topology>
    </subcellularLocation>
</comment>
<keyword evidence="15" id="KW-1185">Reference proteome</keyword>
<accession>A0A9X5BEP4</accession>
<keyword evidence="8" id="KW-0448">Lipopolysaccharide biosynthesis</keyword>
<keyword evidence="3" id="KW-1003">Cell membrane</keyword>
<keyword evidence="11 12" id="KW-0472">Membrane</keyword>
<evidence type="ECO:0000256" key="6">
    <source>
        <dbReference type="ARBA" id="ARBA00022556"/>
    </source>
</evidence>
<dbReference type="AlphaFoldDB" id="A0A9X5BEP4"/>
<dbReference type="PANTHER" id="PTHR30561:SF9">
    <property type="entry name" value="4-AMINO-4-DEOXY-L-ARABINOSE-PHOSPHOUNDECAPRENOL FLIPPASE SUBUNIT ARNF-RELATED"/>
    <property type="match status" value="1"/>
</dbReference>
<evidence type="ECO:0000313" key="15">
    <source>
        <dbReference type="Proteomes" id="UP001154420"/>
    </source>
</evidence>
<dbReference type="GO" id="GO:0009103">
    <property type="term" value="P:lipopolysaccharide biosynthetic process"/>
    <property type="evidence" value="ECO:0007669"/>
    <property type="project" value="UniProtKB-KW"/>
</dbReference>
<keyword evidence="5" id="KW-0997">Cell inner membrane</keyword>
<dbReference type="GO" id="GO:0022857">
    <property type="term" value="F:transmembrane transporter activity"/>
    <property type="evidence" value="ECO:0007669"/>
    <property type="project" value="InterPro"/>
</dbReference>
<keyword evidence="7 12" id="KW-0812">Transmembrane</keyword>
<comment type="caution">
    <text evidence="14">The sequence shown here is derived from an EMBL/GenBank/DDBJ whole genome shotgun (WGS) entry which is preliminary data.</text>
</comment>
<feature type="transmembrane region" description="Helical" evidence="12">
    <location>
        <begin position="93"/>
        <end position="110"/>
    </location>
</feature>
<sequence length="111" mass="12767">MNMHILVLLFSVCVASFAQILLKKSAAKTYDSPIREYLNFYVIGGYGMMFLSMFLTVFSYRGLDFSNIPVIESLGYVIVMLLSYLFFKEKITKRKLLGMAIILGGIFVYYR</sequence>
<dbReference type="InterPro" id="IPR000620">
    <property type="entry name" value="EamA_dom"/>
</dbReference>
<evidence type="ECO:0000256" key="4">
    <source>
        <dbReference type="ARBA" id="ARBA00022516"/>
    </source>
</evidence>
<gene>
    <name evidence="14" type="ORF">D5281_06580</name>
</gene>
<organism evidence="14 15">
    <name type="scientific">Parablautia muri</name>
    <dbReference type="NCBI Taxonomy" id="2320879"/>
    <lineage>
        <taxon>Bacteria</taxon>
        <taxon>Bacillati</taxon>
        <taxon>Bacillota</taxon>
        <taxon>Clostridia</taxon>
        <taxon>Lachnospirales</taxon>
        <taxon>Lachnospiraceae</taxon>
        <taxon>Parablautia</taxon>
    </lineage>
</organism>
<dbReference type="RefSeq" id="WP_160559366.1">
    <property type="nucleotide sequence ID" value="NZ_QZDT01000007.1"/>
</dbReference>
<keyword evidence="4" id="KW-0444">Lipid biosynthesis</keyword>
<evidence type="ECO:0000313" key="14">
    <source>
        <dbReference type="EMBL" id="NBJ92267.1"/>
    </source>
</evidence>
<dbReference type="Gene3D" id="1.10.3730.20">
    <property type="match status" value="1"/>
</dbReference>
<dbReference type="OrthoDB" id="2873177at2"/>
<evidence type="ECO:0000256" key="1">
    <source>
        <dbReference type="ARBA" id="ARBA00004651"/>
    </source>
</evidence>
<dbReference type="Proteomes" id="UP001154420">
    <property type="component" value="Unassembled WGS sequence"/>
</dbReference>
<keyword evidence="6" id="KW-0441">Lipid A biosynthesis</keyword>
<dbReference type="InterPro" id="IPR037185">
    <property type="entry name" value="EmrE-like"/>
</dbReference>
<evidence type="ECO:0000256" key="2">
    <source>
        <dbReference type="ARBA" id="ARBA00007362"/>
    </source>
</evidence>
<dbReference type="InterPro" id="IPR000390">
    <property type="entry name" value="Small_drug/metabolite_transptr"/>
</dbReference>
<dbReference type="EMBL" id="QZDT01000007">
    <property type="protein sequence ID" value="NBJ92267.1"/>
    <property type="molecule type" value="Genomic_DNA"/>
</dbReference>
<keyword evidence="9 12" id="KW-1133">Transmembrane helix</keyword>
<dbReference type="PANTHER" id="PTHR30561">
    <property type="entry name" value="SMR FAMILY PROTON-DEPENDENT DRUG EFFLUX TRANSPORTER SUGE"/>
    <property type="match status" value="1"/>
</dbReference>
<feature type="transmembrane region" description="Helical" evidence="12">
    <location>
        <begin position="70"/>
        <end position="87"/>
    </location>
</feature>
<dbReference type="SUPFAM" id="SSF103481">
    <property type="entry name" value="Multidrug resistance efflux transporter EmrE"/>
    <property type="match status" value="1"/>
</dbReference>
<reference evidence="14" key="1">
    <citation type="submission" date="2018-09" db="EMBL/GenBank/DDBJ databases">
        <title>Murine metabolic-syndrome-specific gut microbial biobank.</title>
        <authorList>
            <person name="Liu C."/>
        </authorList>
    </citation>
    <scope>NUCLEOTIDE SEQUENCE</scope>
    <source>
        <strain evidence="14">D42-62</strain>
    </source>
</reference>
<dbReference type="Pfam" id="PF00892">
    <property type="entry name" value="EamA"/>
    <property type="match status" value="1"/>
</dbReference>
<feature type="domain" description="EamA" evidence="13">
    <location>
        <begin position="24"/>
        <end position="110"/>
    </location>
</feature>
<feature type="transmembrane region" description="Helical" evidence="12">
    <location>
        <begin position="38"/>
        <end position="58"/>
    </location>
</feature>
<name>A0A9X5BEP4_9FIRM</name>
<proteinExistence type="inferred from homology"/>
<evidence type="ECO:0000256" key="12">
    <source>
        <dbReference type="SAM" id="Phobius"/>
    </source>
</evidence>
<evidence type="ECO:0000256" key="11">
    <source>
        <dbReference type="ARBA" id="ARBA00023136"/>
    </source>
</evidence>
<evidence type="ECO:0000256" key="5">
    <source>
        <dbReference type="ARBA" id="ARBA00022519"/>
    </source>
</evidence>
<evidence type="ECO:0000256" key="8">
    <source>
        <dbReference type="ARBA" id="ARBA00022985"/>
    </source>
</evidence>